<dbReference type="KEGG" id="mzi:HWN40_05540"/>
<dbReference type="RefSeq" id="WP_176964803.1">
    <property type="nucleotide sequence ID" value="NZ_CP058215.1"/>
</dbReference>
<name>A0A7D5IPA4_9EURY</name>
<reference evidence="1 2" key="1">
    <citation type="submission" date="2020-06" db="EMBL/GenBank/DDBJ databases">
        <title>Methanolobus halotolerans sp. nov., isolated from a saline lake Tus in Siberia.</title>
        <authorList>
            <person name="Shen Y."/>
            <person name="Chen S.-C."/>
            <person name="Lai M.-C."/>
            <person name="Huang H.-H."/>
            <person name="Chiu H.-H."/>
            <person name="Tang S.-L."/>
            <person name="Rogozin D.Y."/>
            <person name="Degermendzhy A.G."/>
        </authorList>
    </citation>
    <scope>NUCLEOTIDE SEQUENCE [LARGE SCALE GENOMIC DNA]</scope>
    <source>
        <strain evidence="1 2">DSM 21339</strain>
    </source>
</reference>
<evidence type="ECO:0000313" key="1">
    <source>
        <dbReference type="EMBL" id="QLC49747.1"/>
    </source>
</evidence>
<dbReference type="AlphaFoldDB" id="A0A7D5IPA4"/>
<organism evidence="1 2">
    <name type="scientific">Methanolobus zinderi</name>
    <dbReference type="NCBI Taxonomy" id="536044"/>
    <lineage>
        <taxon>Archaea</taxon>
        <taxon>Methanobacteriati</taxon>
        <taxon>Methanobacteriota</taxon>
        <taxon>Stenosarchaea group</taxon>
        <taxon>Methanomicrobia</taxon>
        <taxon>Methanosarcinales</taxon>
        <taxon>Methanosarcinaceae</taxon>
        <taxon>Methanolobus</taxon>
    </lineage>
</organism>
<dbReference type="OrthoDB" id="142291at2157"/>
<dbReference type="GeneID" id="55821117"/>
<sequence>MSRMQFSEKYRTYGEWLKAQPRDTRYAKEIIRKHNLNPSATLSTLRKMRVSDIAPAFSPFNKLSPEQREMRTRALYTLNDMRKGKSLTSAAKEQGINVQDALKHLGNAVSKKNGRWVATKTDSIERSRWLYSNGKRISVVIKSSRDASLISKYLNAVRIAVITGPATKLEAFKGVTIKGVDGKDYPFETDLEKLYELKLQIENPELLPIYDDRS</sequence>
<evidence type="ECO:0000313" key="2">
    <source>
        <dbReference type="Proteomes" id="UP000509594"/>
    </source>
</evidence>
<proteinExistence type="predicted"/>
<keyword evidence="2" id="KW-1185">Reference proteome</keyword>
<dbReference type="EMBL" id="CP058215">
    <property type="protein sequence ID" value="QLC49747.1"/>
    <property type="molecule type" value="Genomic_DNA"/>
</dbReference>
<accession>A0A7D5IPA4</accession>
<gene>
    <name evidence="1" type="ORF">HWN40_05540</name>
</gene>
<dbReference type="Proteomes" id="UP000509594">
    <property type="component" value="Chromosome"/>
</dbReference>
<protein>
    <submittedName>
        <fullName evidence="1">Uncharacterized protein</fullName>
    </submittedName>
</protein>